<dbReference type="PANTHER" id="PTHR11699">
    <property type="entry name" value="ALDEHYDE DEHYDROGENASE-RELATED"/>
    <property type="match status" value="1"/>
</dbReference>
<gene>
    <name evidence="6" type="ORF">OM076_12225</name>
</gene>
<dbReference type="Proteomes" id="UP001149140">
    <property type="component" value="Unassembled WGS sequence"/>
</dbReference>
<dbReference type="AlphaFoldDB" id="A0A9X3MSE8"/>
<dbReference type="FunFam" id="3.40.605.10:FF:000026">
    <property type="entry name" value="Aldehyde dehydrogenase, putative"/>
    <property type="match status" value="1"/>
</dbReference>
<evidence type="ECO:0000313" key="6">
    <source>
        <dbReference type="EMBL" id="MDA0161036.1"/>
    </source>
</evidence>
<dbReference type="InterPro" id="IPR015590">
    <property type="entry name" value="Aldehyde_DH_dom"/>
</dbReference>
<keyword evidence="7" id="KW-1185">Reference proteome</keyword>
<feature type="domain" description="Aldehyde dehydrogenase" evidence="5">
    <location>
        <begin position="12"/>
        <end position="471"/>
    </location>
</feature>
<keyword evidence="2 4" id="KW-0560">Oxidoreductase</keyword>
<evidence type="ECO:0000256" key="4">
    <source>
        <dbReference type="RuleBase" id="RU003345"/>
    </source>
</evidence>
<dbReference type="Pfam" id="PF00171">
    <property type="entry name" value="Aldedh"/>
    <property type="match status" value="1"/>
</dbReference>
<name>A0A9X3MSE8_9ACTN</name>
<protein>
    <submittedName>
        <fullName evidence="6">Aldehyde dehydrogenase</fullName>
    </submittedName>
</protein>
<dbReference type="FunFam" id="3.40.309.10:FF:000012">
    <property type="entry name" value="Betaine aldehyde dehydrogenase"/>
    <property type="match status" value="1"/>
</dbReference>
<dbReference type="EMBL" id="JAPDOD010000008">
    <property type="protein sequence ID" value="MDA0161036.1"/>
    <property type="molecule type" value="Genomic_DNA"/>
</dbReference>
<evidence type="ECO:0000256" key="3">
    <source>
        <dbReference type="PROSITE-ProRule" id="PRU10007"/>
    </source>
</evidence>
<evidence type="ECO:0000256" key="1">
    <source>
        <dbReference type="ARBA" id="ARBA00009986"/>
    </source>
</evidence>
<feature type="active site" evidence="3">
    <location>
        <position position="248"/>
    </location>
</feature>
<accession>A0A9X3MSE8</accession>
<dbReference type="Gene3D" id="3.40.309.10">
    <property type="entry name" value="Aldehyde Dehydrogenase, Chain A, domain 2"/>
    <property type="match status" value="1"/>
</dbReference>
<evidence type="ECO:0000256" key="2">
    <source>
        <dbReference type="ARBA" id="ARBA00023002"/>
    </source>
</evidence>
<dbReference type="SUPFAM" id="SSF53720">
    <property type="entry name" value="ALDH-like"/>
    <property type="match status" value="1"/>
</dbReference>
<comment type="similarity">
    <text evidence="1 4">Belongs to the aldehyde dehydrogenase family.</text>
</comment>
<dbReference type="InterPro" id="IPR016161">
    <property type="entry name" value="Ald_DH/histidinol_DH"/>
</dbReference>
<dbReference type="Gene3D" id="3.40.605.10">
    <property type="entry name" value="Aldehyde Dehydrogenase, Chain A, domain 1"/>
    <property type="match status" value="1"/>
</dbReference>
<dbReference type="PROSITE" id="PS00687">
    <property type="entry name" value="ALDEHYDE_DEHYDR_GLU"/>
    <property type="match status" value="1"/>
</dbReference>
<dbReference type="InterPro" id="IPR029510">
    <property type="entry name" value="Ald_DH_CS_GLU"/>
</dbReference>
<sequence>MKAYKMLIGGEWVDARSGAIFESINPYTAEPWATIPRAGAEDVDAAVRAARGAFESWSRTTAVTRARLMRRLAELIAENAERIAVVETTDNGKLIREMEGQLRGLADYYQYYAGAADKVGGETLPADRDNFFVYTLREPLGVVAAITPWNSPVLLMSWKAAPALAAGCTLVVKPAEQAPASTLEFAALVEEAGFPPGVFNVVTGYGAEVGAPLVEHPGVDKVAFTGGTETGKAVMKGAATHLARVTLELGGKSPNIVFEDADLEAAANGVVAGIFAATGQTCMAGSRLFVQESVHDEFVERLAARAREIRLGDPLDPATEMGPVAFEGHLEKVLGAIGSAKAEGATLVTGGGRLDSPGYFVEPTIFGDVTNGMDIAQNEIFGPVLAALKFGGEEEVIRLANATEFGLAAGVWTRDVQRAHRMARALRAGTVWINAYRAVGPMAPFGGFKSSGMGRENGIQAISEYTELKTVWIELTGATRDPFQLG</sequence>
<dbReference type="InterPro" id="IPR016162">
    <property type="entry name" value="Ald_DH_N"/>
</dbReference>
<proteinExistence type="inferred from homology"/>
<dbReference type="CDD" id="cd07114">
    <property type="entry name" value="ALDH_DhaS"/>
    <property type="match status" value="1"/>
</dbReference>
<comment type="caution">
    <text evidence="6">The sequence shown here is derived from an EMBL/GenBank/DDBJ whole genome shotgun (WGS) entry which is preliminary data.</text>
</comment>
<reference evidence="6" key="1">
    <citation type="submission" date="2022-10" db="EMBL/GenBank/DDBJ databases">
        <title>The WGS of Solirubrobacter ginsenosidimutans DSM 21036.</title>
        <authorList>
            <person name="Jiang Z."/>
        </authorList>
    </citation>
    <scope>NUCLEOTIDE SEQUENCE</scope>
    <source>
        <strain evidence="6">DSM 21036</strain>
    </source>
</reference>
<dbReference type="PROSITE" id="PS00070">
    <property type="entry name" value="ALDEHYDE_DEHYDR_CYS"/>
    <property type="match status" value="1"/>
</dbReference>
<dbReference type="InterPro" id="IPR016160">
    <property type="entry name" value="Ald_DH_CS_CYS"/>
</dbReference>
<dbReference type="InterPro" id="IPR016163">
    <property type="entry name" value="Ald_DH_C"/>
</dbReference>
<dbReference type="GO" id="GO:0016620">
    <property type="term" value="F:oxidoreductase activity, acting on the aldehyde or oxo group of donors, NAD or NADP as acceptor"/>
    <property type="evidence" value="ECO:0007669"/>
    <property type="project" value="InterPro"/>
</dbReference>
<organism evidence="6 7">
    <name type="scientific">Solirubrobacter ginsenosidimutans</name>
    <dbReference type="NCBI Taxonomy" id="490573"/>
    <lineage>
        <taxon>Bacteria</taxon>
        <taxon>Bacillati</taxon>
        <taxon>Actinomycetota</taxon>
        <taxon>Thermoleophilia</taxon>
        <taxon>Solirubrobacterales</taxon>
        <taxon>Solirubrobacteraceae</taxon>
        <taxon>Solirubrobacter</taxon>
    </lineage>
</organism>
<evidence type="ECO:0000313" key="7">
    <source>
        <dbReference type="Proteomes" id="UP001149140"/>
    </source>
</evidence>
<dbReference type="FunFam" id="3.40.605.10:FF:000007">
    <property type="entry name" value="NAD/NADP-dependent betaine aldehyde dehydrogenase"/>
    <property type="match status" value="1"/>
</dbReference>
<evidence type="ECO:0000259" key="5">
    <source>
        <dbReference type="Pfam" id="PF00171"/>
    </source>
</evidence>